<protein>
    <submittedName>
        <fullName evidence="5">ADP-ribosylation factor GTPase-activating protein 3-like</fullName>
    </submittedName>
</protein>
<dbReference type="PaxDb" id="121845-A0A3Q0JJ16"/>
<dbReference type="GeneID" id="113472776"/>
<gene>
    <name evidence="5" type="primary">LOC113472776</name>
</gene>
<keyword evidence="1" id="KW-0479">Metal-binding</keyword>
<keyword evidence="4" id="KW-1185">Reference proteome</keyword>
<dbReference type="PANTHER" id="PTHR45686">
    <property type="entry name" value="ADP-RIBOSYLATION FACTOR GTPASE ACTIVATING PROTEIN 3, ISOFORM H-RELATED"/>
    <property type="match status" value="1"/>
</dbReference>
<feature type="compositionally biased region" description="Polar residues" evidence="3">
    <location>
        <begin position="103"/>
        <end position="118"/>
    </location>
</feature>
<evidence type="ECO:0000256" key="2">
    <source>
        <dbReference type="ARBA" id="ARBA00022833"/>
    </source>
</evidence>
<feature type="non-terminal residue" evidence="5">
    <location>
        <position position="1"/>
    </location>
</feature>
<evidence type="ECO:0000256" key="3">
    <source>
        <dbReference type="SAM" id="MobiDB-lite"/>
    </source>
</evidence>
<feature type="compositionally biased region" description="Polar residues" evidence="3">
    <location>
        <begin position="83"/>
        <end position="93"/>
    </location>
</feature>
<proteinExistence type="predicted"/>
<keyword evidence="2" id="KW-0862">Zinc</keyword>
<dbReference type="KEGG" id="dci:113472776"/>
<dbReference type="Proteomes" id="UP000079169">
    <property type="component" value="Unplaced"/>
</dbReference>
<evidence type="ECO:0000313" key="5">
    <source>
        <dbReference type="RefSeq" id="XP_026688372.1"/>
    </source>
</evidence>
<dbReference type="GO" id="GO:0048205">
    <property type="term" value="P:COPI coating of Golgi vesicle"/>
    <property type="evidence" value="ECO:0007669"/>
    <property type="project" value="TreeGrafter"/>
</dbReference>
<evidence type="ECO:0000256" key="1">
    <source>
        <dbReference type="ARBA" id="ARBA00022723"/>
    </source>
</evidence>
<feature type="region of interest" description="Disordered" evidence="3">
    <location>
        <begin position="1"/>
        <end position="25"/>
    </location>
</feature>
<feature type="compositionally biased region" description="Low complexity" evidence="3">
    <location>
        <begin position="43"/>
        <end position="57"/>
    </location>
</feature>
<dbReference type="GO" id="GO:0046872">
    <property type="term" value="F:metal ion binding"/>
    <property type="evidence" value="ECO:0007669"/>
    <property type="project" value="UniProtKB-KW"/>
</dbReference>
<dbReference type="GO" id="GO:0000139">
    <property type="term" value="C:Golgi membrane"/>
    <property type="evidence" value="ECO:0007669"/>
    <property type="project" value="GOC"/>
</dbReference>
<feature type="compositionally biased region" description="Low complexity" evidence="3">
    <location>
        <begin position="10"/>
        <end position="19"/>
    </location>
</feature>
<evidence type="ECO:0000313" key="4">
    <source>
        <dbReference type="Proteomes" id="UP000079169"/>
    </source>
</evidence>
<dbReference type="RefSeq" id="XP_026688372.1">
    <property type="nucleotide sequence ID" value="XM_026832571.1"/>
</dbReference>
<organism evidence="4 5">
    <name type="scientific">Diaphorina citri</name>
    <name type="common">Asian citrus psyllid</name>
    <dbReference type="NCBI Taxonomy" id="121845"/>
    <lineage>
        <taxon>Eukaryota</taxon>
        <taxon>Metazoa</taxon>
        <taxon>Ecdysozoa</taxon>
        <taxon>Arthropoda</taxon>
        <taxon>Hexapoda</taxon>
        <taxon>Insecta</taxon>
        <taxon>Pterygota</taxon>
        <taxon>Neoptera</taxon>
        <taxon>Paraneoptera</taxon>
        <taxon>Hemiptera</taxon>
        <taxon>Sternorrhyncha</taxon>
        <taxon>Psylloidea</taxon>
        <taxon>Psyllidae</taxon>
        <taxon>Diaphorininae</taxon>
        <taxon>Diaphorina</taxon>
    </lineage>
</organism>
<sequence>PLGAKESRFSKSFSKSNRSPDILDDWTLYTEGDSSEDDFYGRAKSSNPSASLSTASKSHSEYSAPQWPEKKPAPKKTTYAPANNYTAPSTAPGDTQKKFGSAKSISSSQYFGDTGSQDTKSDMSRFEGSSSISSADYFGQDSPYGSTAYGGGPDLDDVRESVRQGVTKVAGKLSSLANGVMSSIQEKYGGY</sequence>
<dbReference type="STRING" id="121845.A0A3Q0JJ16"/>
<accession>A0A3Q0JJ16</accession>
<name>A0A3Q0JJ16_DIACI</name>
<dbReference type="PANTHER" id="PTHR45686:SF4">
    <property type="entry name" value="ADP-RIBOSYLATION FACTOR GTPASE ACTIVATING PROTEIN 3, ISOFORM H"/>
    <property type="match status" value="1"/>
</dbReference>
<feature type="region of interest" description="Disordered" evidence="3">
    <location>
        <begin position="37"/>
        <end position="164"/>
    </location>
</feature>
<dbReference type="AlphaFoldDB" id="A0A3Q0JJ16"/>
<reference evidence="5" key="1">
    <citation type="submission" date="2025-08" db="UniProtKB">
        <authorList>
            <consortium name="RefSeq"/>
        </authorList>
    </citation>
    <scope>IDENTIFICATION</scope>
</reference>